<dbReference type="InterPro" id="IPR029068">
    <property type="entry name" value="Glyas_Bleomycin-R_OHBP_Dase"/>
</dbReference>
<dbReference type="Pfam" id="PF00903">
    <property type="entry name" value="Glyoxalase"/>
    <property type="match status" value="1"/>
</dbReference>
<evidence type="ECO:0000313" key="2">
    <source>
        <dbReference type="EMBL" id="UFP96451.1"/>
    </source>
</evidence>
<reference evidence="2 3" key="1">
    <citation type="journal article" date="2021" name="Genome Biol. Evol.">
        <title>Complete Genome Sequencing of a Novel Gloeobacter Species from a Waterfall Cave in Mexico.</title>
        <authorList>
            <person name="Saw J.H."/>
            <person name="Cardona T."/>
            <person name="Montejano G."/>
        </authorList>
    </citation>
    <scope>NUCLEOTIDE SEQUENCE [LARGE SCALE GENOMIC DNA]</scope>
    <source>
        <strain evidence="2">MG652769</strain>
    </source>
</reference>
<evidence type="ECO:0000259" key="1">
    <source>
        <dbReference type="PROSITE" id="PS51819"/>
    </source>
</evidence>
<keyword evidence="3" id="KW-1185">Reference proteome</keyword>
<feature type="domain" description="VOC" evidence="1">
    <location>
        <begin position="10"/>
        <end position="134"/>
    </location>
</feature>
<sequence length="136" mass="14877">MPEPMDIYSSSGTLAALTVTSLAESLQWYRDALGFEVVSTLPGSDGLPVRARLRWAPNAEIVLIEQDPAVRLEGERGIGFSVTFWATGCSVETIAEQARTQGADIVGEPTDQSWGLREIVIYDPDCYRLIFAEPQA</sequence>
<dbReference type="InterPro" id="IPR004360">
    <property type="entry name" value="Glyas_Fos-R_dOase_dom"/>
</dbReference>
<dbReference type="PANTHER" id="PTHR34109">
    <property type="entry name" value="BNAUNNG04460D PROTEIN-RELATED"/>
    <property type="match status" value="1"/>
</dbReference>
<dbReference type="InterPro" id="IPR037523">
    <property type="entry name" value="VOC_core"/>
</dbReference>
<dbReference type="PROSITE" id="PS51819">
    <property type="entry name" value="VOC"/>
    <property type="match status" value="1"/>
</dbReference>
<dbReference type="Gene3D" id="3.10.180.10">
    <property type="entry name" value="2,3-Dihydroxybiphenyl 1,2-Dioxygenase, domain 1"/>
    <property type="match status" value="1"/>
</dbReference>
<name>A0ABY3PRX6_9CYAN</name>
<evidence type="ECO:0000313" key="3">
    <source>
        <dbReference type="Proteomes" id="UP001054846"/>
    </source>
</evidence>
<protein>
    <submittedName>
        <fullName evidence="2">VOC family protein</fullName>
    </submittedName>
</protein>
<dbReference type="CDD" id="cd06587">
    <property type="entry name" value="VOC"/>
    <property type="match status" value="1"/>
</dbReference>
<accession>A0ABY3PRX6</accession>
<dbReference type="PANTHER" id="PTHR34109:SF8">
    <property type="entry name" value="GLYOXALASE_BLEOMYCIN RESISTANCE PROTEIN_DIOXYGENASE SUPERFAMILY PROTEIN"/>
    <property type="match status" value="1"/>
</dbReference>
<dbReference type="SUPFAM" id="SSF54593">
    <property type="entry name" value="Glyoxalase/Bleomycin resistance protein/Dihydroxybiphenyl dioxygenase"/>
    <property type="match status" value="1"/>
</dbReference>
<dbReference type="EMBL" id="CP063845">
    <property type="protein sequence ID" value="UFP96451.1"/>
    <property type="molecule type" value="Genomic_DNA"/>
</dbReference>
<gene>
    <name evidence="2" type="ORF">ISF26_09660</name>
</gene>
<proteinExistence type="predicted"/>
<dbReference type="Proteomes" id="UP001054846">
    <property type="component" value="Chromosome"/>
</dbReference>
<organism evidence="2 3">
    <name type="scientific">Gloeobacter morelensis MG652769</name>
    <dbReference type="NCBI Taxonomy" id="2781736"/>
    <lineage>
        <taxon>Bacteria</taxon>
        <taxon>Bacillati</taxon>
        <taxon>Cyanobacteriota</taxon>
        <taxon>Cyanophyceae</taxon>
        <taxon>Gloeobacterales</taxon>
        <taxon>Gloeobacteraceae</taxon>
        <taxon>Gloeobacter</taxon>
        <taxon>Gloeobacter morelensis</taxon>
    </lineage>
</organism>
<dbReference type="RefSeq" id="WP_230843687.1">
    <property type="nucleotide sequence ID" value="NZ_CP063845.1"/>
</dbReference>